<dbReference type="AlphaFoldDB" id="A0AAD9C0I9"/>
<evidence type="ECO:0000256" key="4">
    <source>
        <dbReference type="ARBA" id="ARBA00011738"/>
    </source>
</evidence>
<dbReference type="GO" id="GO:0046098">
    <property type="term" value="P:guanine metabolic process"/>
    <property type="evidence" value="ECO:0007669"/>
    <property type="project" value="TreeGrafter"/>
</dbReference>
<dbReference type="InterPro" id="IPR032466">
    <property type="entry name" value="Metal_Hydrolase"/>
</dbReference>
<comment type="cofactor">
    <cofactor evidence="1">
        <name>Zn(2+)</name>
        <dbReference type="ChEBI" id="CHEBI:29105"/>
    </cofactor>
</comment>
<dbReference type="FunFam" id="3.20.20.140:FF:000021">
    <property type="entry name" value="Guanine deaminase"/>
    <property type="match status" value="1"/>
</dbReference>
<evidence type="ECO:0000313" key="14">
    <source>
        <dbReference type="EMBL" id="KAK1892262.1"/>
    </source>
</evidence>
<dbReference type="Proteomes" id="UP001228049">
    <property type="component" value="Unassembled WGS sequence"/>
</dbReference>
<dbReference type="InterPro" id="IPR032675">
    <property type="entry name" value="LRR_dom_sf"/>
</dbReference>
<reference evidence="14" key="1">
    <citation type="submission" date="2023-04" db="EMBL/GenBank/DDBJ databases">
        <title>Chromosome-level genome of Chaenocephalus aceratus.</title>
        <authorList>
            <person name="Park H."/>
        </authorList>
    </citation>
    <scope>NUCLEOTIDE SEQUENCE</scope>
    <source>
        <strain evidence="14">DE</strain>
        <tissue evidence="14">Muscle</tissue>
    </source>
</reference>
<dbReference type="EMBL" id="JASDAP010000013">
    <property type="protein sequence ID" value="KAK1892262.1"/>
    <property type="molecule type" value="Genomic_DNA"/>
</dbReference>
<dbReference type="SUPFAM" id="SSF51556">
    <property type="entry name" value="Metallo-dependent hydrolases"/>
    <property type="match status" value="1"/>
</dbReference>
<evidence type="ECO:0000256" key="8">
    <source>
        <dbReference type="ARBA" id="ARBA00022723"/>
    </source>
</evidence>
<evidence type="ECO:0000256" key="12">
    <source>
        <dbReference type="ARBA" id="ARBA00083147"/>
    </source>
</evidence>
<keyword evidence="15" id="KW-1185">Reference proteome</keyword>
<comment type="subunit">
    <text evidence="4">Homodimer.</text>
</comment>
<evidence type="ECO:0000256" key="1">
    <source>
        <dbReference type="ARBA" id="ARBA00001947"/>
    </source>
</evidence>
<dbReference type="PANTHER" id="PTHR11271">
    <property type="entry name" value="GUANINE DEAMINASE"/>
    <property type="match status" value="1"/>
</dbReference>
<dbReference type="Gene3D" id="3.80.10.10">
    <property type="entry name" value="Ribonuclease Inhibitor"/>
    <property type="match status" value="1"/>
</dbReference>
<keyword evidence="9" id="KW-0378">Hydrolase</keyword>
<dbReference type="Pfam" id="PF01979">
    <property type="entry name" value="Amidohydro_1"/>
    <property type="match status" value="1"/>
</dbReference>
<dbReference type="InterPro" id="IPR051607">
    <property type="entry name" value="Metallo-dep_hydrolases"/>
</dbReference>
<dbReference type="GO" id="GO:0005829">
    <property type="term" value="C:cytosol"/>
    <property type="evidence" value="ECO:0007669"/>
    <property type="project" value="TreeGrafter"/>
</dbReference>
<evidence type="ECO:0000256" key="7">
    <source>
        <dbReference type="ARBA" id="ARBA00022553"/>
    </source>
</evidence>
<evidence type="ECO:0000256" key="2">
    <source>
        <dbReference type="ARBA" id="ARBA00004984"/>
    </source>
</evidence>
<comment type="similarity">
    <text evidence="3">Belongs to the metallo-dependent hydrolases superfamily. ATZ/TRZ family.</text>
</comment>
<dbReference type="GO" id="GO:0008892">
    <property type="term" value="F:guanine deaminase activity"/>
    <property type="evidence" value="ECO:0007669"/>
    <property type="project" value="UniProtKB-EC"/>
</dbReference>
<proteinExistence type="inferred from homology"/>
<feature type="domain" description="Amidohydrolase-related" evidence="13">
    <location>
        <begin position="76"/>
        <end position="427"/>
    </location>
</feature>
<evidence type="ECO:0000259" key="13">
    <source>
        <dbReference type="Pfam" id="PF01979"/>
    </source>
</evidence>
<dbReference type="GO" id="GO:0008270">
    <property type="term" value="F:zinc ion binding"/>
    <property type="evidence" value="ECO:0007669"/>
    <property type="project" value="TreeGrafter"/>
</dbReference>
<comment type="pathway">
    <text evidence="2">Purine metabolism; guanine degradation; xanthine from guanine: step 1/1.</text>
</comment>
<evidence type="ECO:0000313" key="15">
    <source>
        <dbReference type="Proteomes" id="UP001228049"/>
    </source>
</evidence>
<organism evidence="14 15">
    <name type="scientific">Dissostichus eleginoides</name>
    <name type="common">Patagonian toothfish</name>
    <name type="synonym">Dissostichus amissus</name>
    <dbReference type="NCBI Taxonomy" id="100907"/>
    <lineage>
        <taxon>Eukaryota</taxon>
        <taxon>Metazoa</taxon>
        <taxon>Chordata</taxon>
        <taxon>Craniata</taxon>
        <taxon>Vertebrata</taxon>
        <taxon>Euteleostomi</taxon>
        <taxon>Actinopterygii</taxon>
        <taxon>Neopterygii</taxon>
        <taxon>Teleostei</taxon>
        <taxon>Neoteleostei</taxon>
        <taxon>Acanthomorphata</taxon>
        <taxon>Eupercaria</taxon>
        <taxon>Perciformes</taxon>
        <taxon>Notothenioidei</taxon>
        <taxon>Nototheniidae</taxon>
        <taxon>Dissostichus</taxon>
    </lineage>
</organism>
<sequence length="688" mass="76068">MANSKGPTTEINYVYRGTFIHSTQQTPLQILEDELLGVDTDGKIAFIGKAAELDSLSQTFGFSPSEVIQLAQHEFFMPGLVDTHIHAPQYSYAGTALDLPLLEWLNKYTFPVESLFKDLEFAQQVYSQVVKRTLRNGTTTACYFATIHTDASLLLAQIANDFGQRALVGKVCMDSNNSVKHYKETNQESQDETCRFIAELLNKKYPLVRPVVTPRFALSCTGALLGQLGAIAKNNNLHIQSHIILHDVYHKHNLLTDKTVMAHGCYLSDEELALFRETGASLSHCPNSNISLCSGMLNVRNVLKHNVKLGLGTDVAGGYSASILDAVRRTLDMSKVFTIQDPEYDTLTFEEVFRLATLGGSQALSLDDRTGNFEVGKDFDALRVNVAAADGPIDLIKIEEPKIILEKFLNLGDDRNIVEVFVAGRKVVPFTKDGCLEEGLEALLKATGSNLLILKISHCPNLLTDRSLWLASCYCRALQAVTYRSATDPVGQEVIWALGAGCRDIISLQVAPLHPCQQPARFSNRCLQTIGRCWPHLRALGVGGAGCGIQGLASLARNCMRLQVLELDHVSEINQEVAAEVCREGLKGLEMLVLSSTPVTPKALLHFNSVCRNLKSIVVQIGIEDYFEDPNSPEARKLFDEMVNKLQYLTKYDALFILNTLSARRSSVQSETTLVSWKEDFGNTYELD</sequence>
<gene>
    <name evidence="14" type="ORF">KUDE01_007337</name>
</gene>
<dbReference type="Gene3D" id="2.30.40.10">
    <property type="entry name" value="Urease, subunit C, domain 1"/>
    <property type="match status" value="1"/>
</dbReference>
<dbReference type="InterPro" id="IPR011059">
    <property type="entry name" value="Metal-dep_hydrolase_composite"/>
</dbReference>
<evidence type="ECO:0000256" key="6">
    <source>
        <dbReference type="ARBA" id="ARBA00014514"/>
    </source>
</evidence>
<accession>A0AAD9C0I9</accession>
<dbReference type="SUPFAM" id="SSF51338">
    <property type="entry name" value="Composite domain of metallo-dependent hydrolases"/>
    <property type="match status" value="1"/>
</dbReference>
<evidence type="ECO:0000256" key="5">
    <source>
        <dbReference type="ARBA" id="ARBA00012781"/>
    </source>
</evidence>
<dbReference type="InterPro" id="IPR006680">
    <property type="entry name" value="Amidohydro-rel"/>
</dbReference>
<evidence type="ECO:0000256" key="10">
    <source>
        <dbReference type="ARBA" id="ARBA00022833"/>
    </source>
</evidence>
<dbReference type="SUPFAM" id="SSF52047">
    <property type="entry name" value="RNI-like"/>
    <property type="match status" value="1"/>
</dbReference>
<comment type="function">
    <text evidence="11">Catalyzes the hydrolytic deamination of guanine, producing xanthine and ammonia.</text>
</comment>
<evidence type="ECO:0000256" key="9">
    <source>
        <dbReference type="ARBA" id="ARBA00022801"/>
    </source>
</evidence>
<evidence type="ECO:0000256" key="3">
    <source>
        <dbReference type="ARBA" id="ARBA00006745"/>
    </source>
</evidence>
<keyword evidence="10" id="KW-0862">Zinc</keyword>
<comment type="caution">
    <text evidence="14">The sequence shown here is derived from an EMBL/GenBank/DDBJ whole genome shotgun (WGS) entry which is preliminary data.</text>
</comment>
<name>A0AAD9C0I9_DISEL</name>
<dbReference type="PANTHER" id="PTHR11271:SF6">
    <property type="entry name" value="GUANINE DEAMINASE"/>
    <property type="match status" value="1"/>
</dbReference>
<dbReference type="Gene3D" id="3.20.20.140">
    <property type="entry name" value="Metal-dependent hydrolases"/>
    <property type="match status" value="1"/>
</dbReference>
<evidence type="ECO:0000256" key="11">
    <source>
        <dbReference type="ARBA" id="ARBA00056079"/>
    </source>
</evidence>
<keyword evidence="8" id="KW-0479">Metal-binding</keyword>
<keyword evidence="7" id="KW-0597">Phosphoprotein</keyword>
<protein>
    <recommendedName>
        <fullName evidence="6">Guanine deaminase</fullName>
        <ecNumber evidence="5">3.5.4.3</ecNumber>
    </recommendedName>
    <alternativeName>
        <fullName evidence="12">Guanine aminohydrolase</fullName>
    </alternativeName>
</protein>
<dbReference type="EC" id="3.5.4.3" evidence="5"/>